<feature type="domain" description="LysM" evidence="3">
    <location>
        <begin position="193"/>
        <end position="237"/>
    </location>
</feature>
<dbReference type="InterPro" id="IPR050570">
    <property type="entry name" value="Cell_wall_metabolism_enzyme"/>
</dbReference>
<dbReference type="PANTHER" id="PTHR21666:SF270">
    <property type="entry name" value="MUREIN HYDROLASE ACTIVATOR ENVC"/>
    <property type="match status" value="1"/>
</dbReference>
<dbReference type="Gene3D" id="3.10.350.10">
    <property type="entry name" value="LysM domain"/>
    <property type="match status" value="2"/>
</dbReference>
<dbReference type="SUPFAM" id="SSF51261">
    <property type="entry name" value="Duplicated hybrid motif"/>
    <property type="match status" value="1"/>
</dbReference>
<dbReference type="InterPro" id="IPR018392">
    <property type="entry name" value="LysM"/>
</dbReference>
<feature type="domain" description="LysM" evidence="3">
    <location>
        <begin position="145"/>
        <end position="189"/>
    </location>
</feature>
<dbReference type="Gene3D" id="2.70.70.10">
    <property type="entry name" value="Glucose Permease (Domain IIA)"/>
    <property type="match status" value="1"/>
</dbReference>
<keyword evidence="5" id="KW-1185">Reference proteome</keyword>
<feature type="compositionally biased region" description="Low complexity" evidence="1">
    <location>
        <begin position="30"/>
        <end position="43"/>
    </location>
</feature>
<keyword evidence="2" id="KW-0732">Signal</keyword>
<evidence type="ECO:0000256" key="1">
    <source>
        <dbReference type="SAM" id="MobiDB-lite"/>
    </source>
</evidence>
<dbReference type="SUPFAM" id="SSF54106">
    <property type="entry name" value="LysM domain"/>
    <property type="match status" value="2"/>
</dbReference>
<dbReference type="Pfam" id="PF01476">
    <property type="entry name" value="LysM"/>
    <property type="match status" value="2"/>
</dbReference>
<accession>A0A975G0P7</accession>
<gene>
    <name evidence="4" type="ORF">KCG34_00460</name>
</gene>
<dbReference type="CDD" id="cd00118">
    <property type="entry name" value="LysM"/>
    <property type="match status" value="2"/>
</dbReference>
<organism evidence="4 5">
    <name type="scientific">Phenylobacterium montanum</name>
    <dbReference type="NCBI Taxonomy" id="2823693"/>
    <lineage>
        <taxon>Bacteria</taxon>
        <taxon>Pseudomonadati</taxon>
        <taxon>Pseudomonadota</taxon>
        <taxon>Alphaproteobacteria</taxon>
        <taxon>Caulobacterales</taxon>
        <taxon>Caulobacteraceae</taxon>
        <taxon>Phenylobacterium</taxon>
    </lineage>
</organism>
<dbReference type="InterPro" id="IPR036779">
    <property type="entry name" value="LysM_dom_sf"/>
</dbReference>
<dbReference type="KEGG" id="caul:KCG34_00460"/>
<dbReference type="AlphaFoldDB" id="A0A975G0P7"/>
<feature type="region of interest" description="Disordered" evidence="1">
    <location>
        <begin position="28"/>
        <end position="127"/>
    </location>
</feature>
<name>A0A975G0P7_9CAUL</name>
<evidence type="ECO:0000259" key="3">
    <source>
        <dbReference type="PROSITE" id="PS51782"/>
    </source>
</evidence>
<dbReference type="CDD" id="cd12797">
    <property type="entry name" value="M23_peptidase"/>
    <property type="match status" value="1"/>
</dbReference>
<dbReference type="InterPro" id="IPR016047">
    <property type="entry name" value="M23ase_b-sheet_dom"/>
</dbReference>
<feature type="region of interest" description="Disordered" evidence="1">
    <location>
        <begin position="246"/>
        <end position="311"/>
    </location>
</feature>
<feature type="chain" id="PRO_5036894657" evidence="2">
    <location>
        <begin position="26"/>
        <end position="445"/>
    </location>
</feature>
<dbReference type="EMBL" id="CP073078">
    <property type="protein sequence ID" value="QUD88402.1"/>
    <property type="molecule type" value="Genomic_DNA"/>
</dbReference>
<feature type="signal peptide" evidence="2">
    <location>
        <begin position="1"/>
        <end position="25"/>
    </location>
</feature>
<dbReference type="PROSITE" id="PS51782">
    <property type="entry name" value="LYSM"/>
    <property type="match status" value="2"/>
</dbReference>
<evidence type="ECO:0000313" key="4">
    <source>
        <dbReference type="EMBL" id="QUD88402.1"/>
    </source>
</evidence>
<sequence length="445" mass="46514">MAFMFTRLTCAALAVALFAGVEARAQTSDQPVATSPAPAAAQPTPRPLDDDRYLPQPSTGDTAAPVNRPPPGAAAQPAAPAPAAQAPAAQAPAGPTPPPSPLMNRSAQPPAEQAAPPPAPRYEPPKPEYRISVQGKVVETKGKSLPIKVGKGDTVNVISDRLATDSDDLIKINKLKKPYELDLGQVIQIPTPKAYEVQSGDTLFSIGRRFGISADALSEINDLDPEAHLRAGHKIYLPAQVHDNGPVKTPVFAAPPRRPHTRYEPIQGEAVPPPSEEGAVQPPSRYSPPPAANGPPQVEAGPAPSDAQVTAAGKGRFAWPVTGNVLSAFGPKAGGQRNDGLDIAAAMGAPIQAAAEGDVVYAGNQVPGFGNLVLIKHPDGWVTAYAHLSRTEVKIRDHVTQGQEIGQAGTTGGVDEPQLHFEIRYAPTPRDKARPIDPGLVLPAR</sequence>
<dbReference type="GO" id="GO:0004222">
    <property type="term" value="F:metalloendopeptidase activity"/>
    <property type="evidence" value="ECO:0007669"/>
    <property type="project" value="TreeGrafter"/>
</dbReference>
<dbReference type="RefSeq" id="WP_211938453.1">
    <property type="nucleotide sequence ID" value="NZ_CP073078.1"/>
</dbReference>
<dbReference type="InterPro" id="IPR011055">
    <property type="entry name" value="Dup_hybrid_motif"/>
</dbReference>
<evidence type="ECO:0000256" key="2">
    <source>
        <dbReference type="SAM" id="SignalP"/>
    </source>
</evidence>
<dbReference type="Proteomes" id="UP000676409">
    <property type="component" value="Chromosome"/>
</dbReference>
<feature type="compositionally biased region" description="Low complexity" evidence="1">
    <location>
        <begin position="73"/>
        <end position="93"/>
    </location>
</feature>
<reference evidence="4" key="1">
    <citation type="submission" date="2021-04" db="EMBL/GenBank/DDBJ databases">
        <title>The complete genome sequence of Caulobacter sp. S6.</title>
        <authorList>
            <person name="Tang Y."/>
            <person name="Ouyang W."/>
            <person name="Liu Q."/>
            <person name="Huang B."/>
            <person name="Guo Z."/>
            <person name="Lei P."/>
        </authorList>
    </citation>
    <scope>NUCLEOTIDE SEQUENCE</scope>
    <source>
        <strain evidence="4">S6</strain>
    </source>
</reference>
<protein>
    <submittedName>
        <fullName evidence="4">Peptidoglycan DD-metalloendopeptidase family protein</fullName>
    </submittedName>
</protein>
<proteinExistence type="predicted"/>
<evidence type="ECO:0000313" key="5">
    <source>
        <dbReference type="Proteomes" id="UP000676409"/>
    </source>
</evidence>
<dbReference type="PANTHER" id="PTHR21666">
    <property type="entry name" value="PEPTIDASE-RELATED"/>
    <property type="match status" value="1"/>
</dbReference>
<dbReference type="Pfam" id="PF01551">
    <property type="entry name" value="Peptidase_M23"/>
    <property type="match status" value="1"/>
</dbReference>
<dbReference type="SMART" id="SM00257">
    <property type="entry name" value="LysM"/>
    <property type="match status" value="2"/>
</dbReference>